<dbReference type="InterPro" id="IPR050078">
    <property type="entry name" value="Ribosomal_L11_MeTrfase_PrmA"/>
</dbReference>
<organism evidence="7 8">
    <name type="scientific">Alicyclobacillus ferrooxydans</name>
    <dbReference type="NCBI Taxonomy" id="471514"/>
    <lineage>
        <taxon>Bacteria</taxon>
        <taxon>Bacillati</taxon>
        <taxon>Bacillota</taxon>
        <taxon>Bacilli</taxon>
        <taxon>Bacillales</taxon>
        <taxon>Alicyclobacillaceae</taxon>
        <taxon>Alicyclobacillus</taxon>
    </lineage>
</organism>
<gene>
    <name evidence="6" type="primary">prmA</name>
    <name evidence="7" type="ORF">AN477_23350</name>
</gene>
<dbReference type="EMBL" id="LJCO01000108">
    <property type="protein sequence ID" value="KPV38966.1"/>
    <property type="molecule type" value="Genomic_DNA"/>
</dbReference>
<evidence type="ECO:0000313" key="8">
    <source>
        <dbReference type="Proteomes" id="UP000050482"/>
    </source>
</evidence>
<dbReference type="Gene3D" id="3.40.50.150">
    <property type="entry name" value="Vaccinia Virus protein VP39"/>
    <property type="match status" value="1"/>
</dbReference>
<dbReference type="GO" id="GO:0016279">
    <property type="term" value="F:protein-lysine N-methyltransferase activity"/>
    <property type="evidence" value="ECO:0007669"/>
    <property type="project" value="RHEA"/>
</dbReference>
<reference evidence="7 8" key="1">
    <citation type="submission" date="2015-09" db="EMBL/GenBank/DDBJ databases">
        <title>Draft genome sequence of Alicyclobacillus ferrooxydans DSM 22381.</title>
        <authorList>
            <person name="Hemp J."/>
        </authorList>
    </citation>
    <scope>NUCLEOTIDE SEQUENCE [LARGE SCALE GENOMIC DNA]</scope>
    <source>
        <strain evidence="7 8">TC-34</strain>
    </source>
</reference>
<evidence type="ECO:0000256" key="5">
    <source>
        <dbReference type="ARBA" id="ARBA00022691"/>
    </source>
</evidence>
<dbReference type="CDD" id="cd02440">
    <property type="entry name" value="AdoMet_MTases"/>
    <property type="match status" value="1"/>
</dbReference>
<keyword evidence="2 6" id="KW-0963">Cytoplasm</keyword>
<evidence type="ECO:0000256" key="4">
    <source>
        <dbReference type="ARBA" id="ARBA00022679"/>
    </source>
</evidence>
<keyword evidence="3 6" id="KW-0489">Methyltransferase</keyword>
<evidence type="ECO:0000256" key="6">
    <source>
        <dbReference type="HAMAP-Rule" id="MF_00735"/>
    </source>
</evidence>
<feature type="binding site" evidence="6">
    <location>
        <position position="209"/>
    </location>
    <ligand>
        <name>S-adenosyl-L-methionine</name>
        <dbReference type="ChEBI" id="CHEBI:59789"/>
    </ligand>
</feature>
<dbReference type="PIRSF" id="PIRSF000401">
    <property type="entry name" value="RPL11_MTase"/>
    <property type="match status" value="1"/>
</dbReference>
<evidence type="ECO:0000256" key="2">
    <source>
        <dbReference type="ARBA" id="ARBA00022490"/>
    </source>
</evidence>
<dbReference type="Pfam" id="PF06325">
    <property type="entry name" value="PrmA"/>
    <property type="match status" value="1"/>
</dbReference>
<accession>A0A0P9EK61</accession>
<comment type="caution">
    <text evidence="7">The sequence shown here is derived from an EMBL/GenBank/DDBJ whole genome shotgun (WGS) entry which is preliminary data.</text>
</comment>
<protein>
    <recommendedName>
        <fullName evidence="6">Ribosomal protein L11 methyltransferase</fullName>
        <shortName evidence="6">L11 Mtase</shortName>
        <ecNumber evidence="6">2.1.1.-</ecNumber>
    </recommendedName>
</protein>
<dbReference type="GO" id="GO:0032259">
    <property type="term" value="P:methylation"/>
    <property type="evidence" value="ECO:0007669"/>
    <property type="project" value="UniProtKB-KW"/>
</dbReference>
<dbReference type="PATRIC" id="fig|471514.4.peg.2324"/>
<name>A0A0P9EK61_9BACL</name>
<comment type="subcellular location">
    <subcellularLocation>
        <location evidence="6">Cytoplasm</location>
    </subcellularLocation>
</comment>
<dbReference type="PANTHER" id="PTHR43648">
    <property type="entry name" value="ELECTRON TRANSFER FLAVOPROTEIN BETA SUBUNIT LYSINE METHYLTRANSFERASE"/>
    <property type="match status" value="1"/>
</dbReference>
<keyword evidence="8" id="KW-1185">Reference proteome</keyword>
<dbReference type="RefSeq" id="WP_054971580.1">
    <property type="nucleotide sequence ID" value="NZ_LJCO01000108.1"/>
</dbReference>
<feature type="binding site" evidence="6">
    <location>
        <position position="281"/>
    </location>
    <ligand>
        <name>S-adenosyl-L-methionine</name>
        <dbReference type="ChEBI" id="CHEBI:59789"/>
    </ligand>
</feature>
<proteinExistence type="inferred from homology"/>
<keyword evidence="5 6" id="KW-0949">S-adenosyl-L-methionine</keyword>
<dbReference type="STRING" id="471514.AN477_23350"/>
<dbReference type="OrthoDB" id="9785995at2"/>
<evidence type="ECO:0000256" key="3">
    <source>
        <dbReference type="ARBA" id="ARBA00022603"/>
    </source>
</evidence>
<feature type="binding site" evidence="6">
    <location>
        <position position="166"/>
    </location>
    <ligand>
        <name>S-adenosyl-L-methionine</name>
        <dbReference type="ChEBI" id="CHEBI:59789"/>
    </ligand>
</feature>
<dbReference type="InterPro" id="IPR004498">
    <property type="entry name" value="Ribosomal_PrmA_MeTrfase"/>
</dbReference>
<comment type="function">
    <text evidence="6">Methylates ribosomal protein L11.</text>
</comment>
<dbReference type="AlphaFoldDB" id="A0A0P9EK61"/>
<comment type="similarity">
    <text evidence="1 6">Belongs to the methyltransferase superfamily. PrmA family.</text>
</comment>
<dbReference type="EC" id="2.1.1.-" evidence="6"/>
<feature type="binding site" evidence="6">
    <location>
        <position position="187"/>
    </location>
    <ligand>
        <name>S-adenosyl-L-methionine</name>
        <dbReference type="ChEBI" id="CHEBI:59789"/>
    </ligand>
</feature>
<comment type="catalytic activity">
    <reaction evidence="6">
        <text>L-lysyl-[protein] + 3 S-adenosyl-L-methionine = N(6),N(6),N(6)-trimethyl-L-lysyl-[protein] + 3 S-adenosyl-L-homocysteine + 3 H(+)</text>
        <dbReference type="Rhea" id="RHEA:54192"/>
        <dbReference type="Rhea" id="RHEA-COMP:9752"/>
        <dbReference type="Rhea" id="RHEA-COMP:13826"/>
        <dbReference type="ChEBI" id="CHEBI:15378"/>
        <dbReference type="ChEBI" id="CHEBI:29969"/>
        <dbReference type="ChEBI" id="CHEBI:57856"/>
        <dbReference type="ChEBI" id="CHEBI:59789"/>
        <dbReference type="ChEBI" id="CHEBI:61961"/>
    </reaction>
</comment>
<dbReference type="InterPro" id="IPR029063">
    <property type="entry name" value="SAM-dependent_MTases_sf"/>
</dbReference>
<evidence type="ECO:0000313" key="7">
    <source>
        <dbReference type="EMBL" id="KPV38966.1"/>
    </source>
</evidence>
<dbReference type="HAMAP" id="MF_00735">
    <property type="entry name" value="Methyltr_PrmA"/>
    <property type="match status" value="1"/>
</dbReference>
<keyword evidence="4 6" id="KW-0808">Transferase</keyword>
<dbReference type="Proteomes" id="UP000050482">
    <property type="component" value="Unassembled WGS sequence"/>
</dbReference>
<sequence length="346" mass="37270">MKWLEVSCKVPQEASEALCAVILDWPEVQGLAVEGVFDKAPLHPEYGEWLDESLLQTDDVVVRFYLPEPISEADATERTMAALRLVKGAGLMVEDVPEQVSCLVLDEDSWASAWKEDYHPIPIGNRLVIVPEWDQEAMADDDALTQRLPIILEPGMAFGTGTHQTTQLCLQSLEEVVTDGARVLDVGCGTGILAIAAAKLGAGEVLAMDVDPVAVSTARENVSRNGVENNVSVLNGNLLAPMDVDPTPVVTETGIVTPLAKGFLCSQDLAQMPAWNVVVANILRDIVILHLPVIKSSLAPGGKLLVSGFVQEQAAKVAAAMVEHGFRVSDRKDKDDWVVLIAEHVS</sequence>
<evidence type="ECO:0000256" key="1">
    <source>
        <dbReference type="ARBA" id="ARBA00009741"/>
    </source>
</evidence>
<dbReference type="PANTHER" id="PTHR43648:SF1">
    <property type="entry name" value="ELECTRON TRANSFER FLAVOPROTEIN BETA SUBUNIT LYSINE METHYLTRANSFERASE"/>
    <property type="match status" value="1"/>
</dbReference>
<dbReference type="SUPFAM" id="SSF53335">
    <property type="entry name" value="S-adenosyl-L-methionine-dependent methyltransferases"/>
    <property type="match status" value="1"/>
</dbReference>
<dbReference type="GO" id="GO:0005737">
    <property type="term" value="C:cytoplasm"/>
    <property type="evidence" value="ECO:0007669"/>
    <property type="project" value="UniProtKB-SubCell"/>
</dbReference>